<dbReference type="SUPFAM" id="SSF55909">
    <property type="entry name" value="Pentein"/>
    <property type="match status" value="1"/>
</dbReference>
<comment type="similarity">
    <text evidence="2">Belongs to the agmatine deiminase family.</text>
</comment>
<organism evidence="3 4">
    <name type="scientific">Natribacillus halophilus</name>
    <dbReference type="NCBI Taxonomy" id="549003"/>
    <lineage>
        <taxon>Bacteria</taxon>
        <taxon>Bacillati</taxon>
        <taxon>Bacillota</taxon>
        <taxon>Bacilli</taxon>
        <taxon>Bacillales</taxon>
        <taxon>Bacillaceae</taxon>
        <taxon>Natribacillus</taxon>
    </lineage>
</organism>
<dbReference type="Proteomes" id="UP000198853">
    <property type="component" value="Unassembled WGS sequence"/>
</dbReference>
<dbReference type="InterPro" id="IPR017754">
    <property type="entry name" value="Agmatine_deiminase"/>
</dbReference>
<protein>
    <recommendedName>
        <fullName evidence="2">Putative agmatine deiminase</fullName>
        <ecNumber evidence="2">3.5.3.12</ecNumber>
    </recommendedName>
    <alternativeName>
        <fullName evidence="2">Agmatine iminohydrolase</fullName>
    </alternativeName>
</protein>
<dbReference type="NCBIfam" id="TIGR03380">
    <property type="entry name" value="agmatine_aguA"/>
    <property type="match status" value="1"/>
</dbReference>
<name>A0A1G8JWL5_9BACI</name>
<dbReference type="AlphaFoldDB" id="A0A1G8JWL5"/>
<evidence type="ECO:0000256" key="2">
    <source>
        <dbReference type="HAMAP-Rule" id="MF_01841"/>
    </source>
</evidence>
<sequence>MAKVIKNSTPKKDGFRIPGEFEPHKGSIIIWPEKGFAFRNGGKPAQEVCVIVANTIAEYEEITVICSASQYENARARLSDDVRVVEMSTNEAWVQDKGAFYLVNDKGEMRGVQFDFNAYGGLEEGLYFPWDLDKQFSRKLFELDHIDSYDARHFILEGGATQVDGEGTIILTEECNLNPNRNGDMTKEEVERNCKEYLGLDKVIWIKRGMLYDETGGHIDDICFFVRPGVIALSWTDDVNHPQYPVFKEAYDILNQETDAKGRKFEIHKINIPEIIYITEEENKGFDIVGDAAPREANQPLAVTYINGIFVNGAFLVPLFNDTRDQEAIKKYQEIMPDRKVIGLPTKEWSLSGGNIHCMTLAQPRP</sequence>
<dbReference type="InterPro" id="IPR007466">
    <property type="entry name" value="Peptidyl-Arg-deiminase_porph"/>
</dbReference>
<dbReference type="OrthoDB" id="9808013at2"/>
<dbReference type="HAMAP" id="MF_01841">
    <property type="entry name" value="Agmatine_deimin"/>
    <property type="match status" value="1"/>
</dbReference>
<dbReference type="Pfam" id="PF04371">
    <property type="entry name" value="PAD_porph"/>
    <property type="match status" value="1"/>
</dbReference>
<evidence type="ECO:0000313" key="3">
    <source>
        <dbReference type="EMBL" id="SDI35606.1"/>
    </source>
</evidence>
<dbReference type="RefSeq" id="WP_090395888.1">
    <property type="nucleotide sequence ID" value="NZ_FNEN01000001.1"/>
</dbReference>
<dbReference type="GO" id="GO:0004668">
    <property type="term" value="F:protein-arginine deiminase activity"/>
    <property type="evidence" value="ECO:0007669"/>
    <property type="project" value="InterPro"/>
</dbReference>
<keyword evidence="1 2" id="KW-0378">Hydrolase</keyword>
<evidence type="ECO:0000313" key="4">
    <source>
        <dbReference type="Proteomes" id="UP000198853"/>
    </source>
</evidence>
<proteinExistence type="inferred from homology"/>
<gene>
    <name evidence="2" type="primary">aguA</name>
    <name evidence="3" type="ORF">SAMN04488123_101433</name>
</gene>
<dbReference type="Gene3D" id="3.75.10.10">
    <property type="entry name" value="L-arginine/glycine Amidinotransferase, Chain A"/>
    <property type="match status" value="1"/>
</dbReference>
<accession>A0A1G8JWL5</accession>
<reference evidence="3 4" key="1">
    <citation type="submission" date="2016-10" db="EMBL/GenBank/DDBJ databases">
        <authorList>
            <person name="de Groot N.N."/>
        </authorList>
    </citation>
    <scope>NUCLEOTIDE SEQUENCE [LARGE SCALE GENOMIC DNA]</scope>
    <source>
        <strain evidence="3 4">DSM 21771</strain>
    </source>
</reference>
<dbReference type="GO" id="GO:0009446">
    <property type="term" value="P:putrescine biosynthetic process"/>
    <property type="evidence" value="ECO:0007669"/>
    <property type="project" value="InterPro"/>
</dbReference>
<dbReference type="PANTHER" id="PTHR31377">
    <property type="entry name" value="AGMATINE DEIMINASE-RELATED"/>
    <property type="match status" value="1"/>
</dbReference>
<evidence type="ECO:0000256" key="1">
    <source>
        <dbReference type="ARBA" id="ARBA00022801"/>
    </source>
</evidence>
<dbReference type="GO" id="GO:0047632">
    <property type="term" value="F:agmatine deiminase activity"/>
    <property type="evidence" value="ECO:0007669"/>
    <property type="project" value="UniProtKB-UniRule"/>
</dbReference>
<dbReference type="PANTHER" id="PTHR31377:SF0">
    <property type="entry name" value="AGMATINE DEIMINASE-RELATED"/>
    <property type="match status" value="1"/>
</dbReference>
<keyword evidence="4" id="KW-1185">Reference proteome</keyword>
<feature type="active site" description="Amidino-cysteine intermediate" evidence="2">
    <location>
        <position position="358"/>
    </location>
</feature>
<comment type="catalytic activity">
    <reaction evidence="2">
        <text>agmatine + H2O = N-carbamoylputrescine + NH4(+)</text>
        <dbReference type="Rhea" id="RHEA:18037"/>
        <dbReference type="ChEBI" id="CHEBI:15377"/>
        <dbReference type="ChEBI" id="CHEBI:28938"/>
        <dbReference type="ChEBI" id="CHEBI:58145"/>
        <dbReference type="ChEBI" id="CHEBI:58318"/>
        <dbReference type="EC" id="3.5.3.12"/>
    </reaction>
</comment>
<dbReference type="EC" id="3.5.3.12" evidence="2"/>
<dbReference type="EMBL" id="FNEN01000001">
    <property type="protein sequence ID" value="SDI35606.1"/>
    <property type="molecule type" value="Genomic_DNA"/>
</dbReference>